<protein>
    <submittedName>
        <fullName evidence="1">Uncharacterized protein</fullName>
    </submittedName>
</protein>
<sequence length="59" mass="6534">MEVLTTRQGLPAVVARCDSDDLQNWTNSESSRRATCYESSGINPELPYLCCALPLNEQS</sequence>
<organism evidence="1">
    <name type="scientific">Arundo donax</name>
    <name type="common">Giant reed</name>
    <name type="synonym">Donax arundinaceus</name>
    <dbReference type="NCBI Taxonomy" id="35708"/>
    <lineage>
        <taxon>Eukaryota</taxon>
        <taxon>Viridiplantae</taxon>
        <taxon>Streptophyta</taxon>
        <taxon>Embryophyta</taxon>
        <taxon>Tracheophyta</taxon>
        <taxon>Spermatophyta</taxon>
        <taxon>Magnoliopsida</taxon>
        <taxon>Liliopsida</taxon>
        <taxon>Poales</taxon>
        <taxon>Poaceae</taxon>
        <taxon>PACMAD clade</taxon>
        <taxon>Arundinoideae</taxon>
        <taxon>Arundineae</taxon>
        <taxon>Arundo</taxon>
    </lineage>
</organism>
<reference evidence="1" key="2">
    <citation type="journal article" date="2015" name="Data Brief">
        <title>Shoot transcriptome of the giant reed, Arundo donax.</title>
        <authorList>
            <person name="Barrero R.A."/>
            <person name="Guerrero F.D."/>
            <person name="Moolhuijzen P."/>
            <person name="Goolsby J.A."/>
            <person name="Tidwell J."/>
            <person name="Bellgard S.E."/>
            <person name="Bellgard M.I."/>
        </authorList>
    </citation>
    <scope>NUCLEOTIDE SEQUENCE</scope>
    <source>
        <tissue evidence="1">Shoot tissue taken approximately 20 cm above the soil surface</tissue>
    </source>
</reference>
<dbReference type="EMBL" id="GBRH01207844">
    <property type="protein sequence ID" value="JAD90051.1"/>
    <property type="molecule type" value="Transcribed_RNA"/>
</dbReference>
<proteinExistence type="predicted"/>
<reference evidence="1" key="1">
    <citation type="submission" date="2014-09" db="EMBL/GenBank/DDBJ databases">
        <authorList>
            <person name="Magalhaes I.L.F."/>
            <person name="Oliveira U."/>
            <person name="Santos F.R."/>
            <person name="Vidigal T.H.D.A."/>
            <person name="Brescovit A.D."/>
            <person name="Santos A.J."/>
        </authorList>
    </citation>
    <scope>NUCLEOTIDE SEQUENCE</scope>
    <source>
        <tissue evidence="1">Shoot tissue taken approximately 20 cm above the soil surface</tissue>
    </source>
</reference>
<evidence type="ECO:0000313" key="1">
    <source>
        <dbReference type="EMBL" id="JAD90051.1"/>
    </source>
</evidence>
<accession>A0A0A9L508</accession>
<name>A0A0A9L508_ARUDO</name>
<dbReference type="AlphaFoldDB" id="A0A0A9L508"/>